<dbReference type="PANTHER" id="PTHR11808">
    <property type="entry name" value="TRANS-SULFURATION ENZYME FAMILY MEMBER"/>
    <property type="match status" value="1"/>
</dbReference>
<dbReference type="InterPro" id="IPR015422">
    <property type="entry name" value="PyrdxlP-dep_Trfase_small"/>
</dbReference>
<dbReference type="PIRSF" id="PIRSF001434">
    <property type="entry name" value="CGS"/>
    <property type="match status" value="1"/>
</dbReference>
<dbReference type="GO" id="GO:0004123">
    <property type="term" value="F:cystathionine gamma-lyase activity"/>
    <property type="evidence" value="ECO:0007669"/>
    <property type="project" value="TreeGrafter"/>
</dbReference>
<dbReference type="GO" id="GO:0019343">
    <property type="term" value="P:cysteine biosynthetic process via cystathionine"/>
    <property type="evidence" value="ECO:0007669"/>
    <property type="project" value="TreeGrafter"/>
</dbReference>
<dbReference type="SUPFAM" id="SSF53383">
    <property type="entry name" value="PLP-dependent transferases"/>
    <property type="match status" value="1"/>
</dbReference>
<evidence type="ECO:0000313" key="5">
    <source>
        <dbReference type="EMBL" id="HHI89104.1"/>
    </source>
</evidence>
<feature type="modified residue" description="N6-(pyridoxal phosphate)lysine" evidence="3">
    <location>
        <position position="203"/>
    </location>
</feature>
<comment type="cofactor">
    <cofactor evidence="1 4">
        <name>pyridoxal 5'-phosphate</name>
        <dbReference type="ChEBI" id="CHEBI:597326"/>
    </cofactor>
</comment>
<evidence type="ECO:0000256" key="1">
    <source>
        <dbReference type="ARBA" id="ARBA00001933"/>
    </source>
</evidence>
<dbReference type="EMBL" id="DROP01000271">
    <property type="protein sequence ID" value="HHI89104.1"/>
    <property type="molecule type" value="Genomic_DNA"/>
</dbReference>
<name>A0A7V5NXL1_9PROT</name>
<protein>
    <submittedName>
        <fullName evidence="5">O-succinylhomoserine (Thiol)-lyase</fullName>
    </submittedName>
</protein>
<keyword evidence="2 3" id="KW-0663">Pyridoxal phosphate</keyword>
<dbReference type="FunFam" id="3.40.640.10:FF:000046">
    <property type="entry name" value="Cystathionine gamma-lyase"/>
    <property type="match status" value="1"/>
</dbReference>
<dbReference type="InterPro" id="IPR000277">
    <property type="entry name" value="Cys/Met-Metab_PyrdxlP-dep_enz"/>
</dbReference>
<dbReference type="GO" id="GO:0019346">
    <property type="term" value="P:transsulfuration"/>
    <property type="evidence" value="ECO:0007669"/>
    <property type="project" value="InterPro"/>
</dbReference>
<dbReference type="CDD" id="cd00614">
    <property type="entry name" value="CGS_like"/>
    <property type="match status" value="1"/>
</dbReference>
<dbReference type="Pfam" id="PF01053">
    <property type="entry name" value="Cys_Met_Meta_PP"/>
    <property type="match status" value="1"/>
</dbReference>
<dbReference type="Gene3D" id="3.90.1150.10">
    <property type="entry name" value="Aspartate Aminotransferase, domain 1"/>
    <property type="match status" value="1"/>
</dbReference>
<gene>
    <name evidence="5" type="ORF">ENK01_04040</name>
</gene>
<dbReference type="InterPro" id="IPR015424">
    <property type="entry name" value="PyrdxlP-dep_Trfase"/>
</dbReference>
<dbReference type="Proteomes" id="UP000885806">
    <property type="component" value="Unassembled WGS sequence"/>
</dbReference>
<sequence length="388" mass="41394">MPPENQTPTRPETLVVRAAVGTDSAYGAVIPPLYTSTTYTFPALGEVPEFDYGRSGNPTRNHLADALARLEHGAGAVITSSGMAALDMVLNLVPVGGLVVAPHDLYGGSHRLLLAREKQGRFRVRFLDLTRPDAPARLRKAAPALLLIETPSNPLMRISDVRALSAAVHHGGGRVVCDNTFLSPARQNPLRLGADLVVHSTTKFINGHSDVIGGAVIARDAAVMEELAWWANCTGVTGAPFDAAQTLRGLRTLCVRMDRQEDNAKRLAAFLRSDERVRHVYYPDGEQALAQASGPGAMLSFELSGGLEAARSFFARPGLFQFAESLGGTESLICHPASMTHRAMDAAAQTKAGITPGLVRLSVGLEHIQDQLAALETMLGQIVQGETV</sequence>
<evidence type="ECO:0000256" key="3">
    <source>
        <dbReference type="PIRSR" id="PIRSR001434-2"/>
    </source>
</evidence>
<comment type="similarity">
    <text evidence="4">Belongs to the trans-sulfuration enzymes family.</text>
</comment>
<organism evidence="5">
    <name type="scientific">Hellea balneolensis</name>
    <dbReference type="NCBI Taxonomy" id="287478"/>
    <lineage>
        <taxon>Bacteria</taxon>
        <taxon>Pseudomonadati</taxon>
        <taxon>Pseudomonadota</taxon>
        <taxon>Alphaproteobacteria</taxon>
        <taxon>Maricaulales</taxon>
        <taxon>Robiginitomaculaceae</taxon>
        <taxon>Hellea</taxon>
    </lineage>
</organism>
<dbReference type="AlphaFoldDB" id="A0A7V5NXL1"/>
<evidence type="ECO:0000256" key="2">
    <source>
        <dbReference type="ARBA" id="ARBA00022898"/>
    </source>
</evidence>
<comment type="caution">
    <text evidence="5">The sequence shown here is derived from an EMBL/GenBank/DDBJ whole genome shotgun (WGS) entry which is preliminary data.</text>
</comment>
<evidence type="ECO:0000256" key="4">
    <source>
        <dbReference type="RuleBase" id="RU362118"/>
    </source>
</evidence>
<dbReference type="Gene3D" id="3.40.640.10">
    <property type="entry name" value="Type I PLP-dependent aspartate aminotransferase-like (Major domain)"/>
    <property type="match status" value="1"/>
</dbReference>
<dbReference type="PANTHER" id="PTHR11808:SF75">
    <property type="entry name" value="CYSTATHIONINE GAMMA-SYNTHASE"/>
    <property type="match status" value="1"/>
</dbReference>
<dbReference type="InterPro" id="IPR054542">
    <property type="entry name" value="Cys_met_metab_PP"/>
</dbReference>
<dbReference type="GO" id="GO:0005737">
    <property type="term" value="C:cytoplasm"/>
    <property type="evidence" value="ECO:0007669"/>
    <property type="project" value="TreeGrafter"/>
</dbReference>
<proteinExistence type="inferred from homology"/>
<accession>A0A7V5NXL1</accession>
<dbReference type="GO" id="GO:0030170">
    <property type="term" value="F:pyridoxal phosphate binding"/>
    <property type="evidence" value="ECO:0007669"/>
    <property type="project" value="InterPro"/>
</dbReference>
<reference evidence="5" key="1">
    <citation type="journal article" date="2020" name="mSystems">
        <title>Genome- and Community-Level Interaction Insights into Carbon Utilization and Element Cycling Functions of Hydrothermarchaeota in Hydrothermal Sediment.</title>
        <authorList>
            <person name="Zhou Z."/>
            <person name="Liu Y."/>
            <person name="Xu W."/>
            <person name="Pan J."/>
            <person name="Luo Z.H."/>
            <person name="Li M."/>
        </authorList>
    </citation>
    <scope>NUCLEOTIDE SEQUENCE [LARGE SCALE GENOMIC DNA]</scope>
    <source>
        <strain evidence="5">HyVt-538</strain>
    </source>
</reference>
<dbReference type="PROSITE" id="PS00868">
    <property type="entry name" value="CYS_MET_METAB_PP"/>
    <property type="match status" value="1"/>
</dbReference>
<dbReference type="GO" id="GO:0003962">
    <property type="term" value="F:cystathionine gamma-synthase activity"/>
    <property type="evidence" value="ECO:0007669"/>
    <property type="project" value="TreeGrafter"/>
</dbReference>
<dbReference type="InterPro" id="IPR015421">
    <property type="entry name" value="PyrdxlP-dep_Trfase_major"/>
</dbReference>